<keyword evidence="7 10" id="KW-0472">Membrane</keyword>
<evidence type="ECO:0000256" key="11">
    <source>
        <dbReference type="SAM" id="SignalP"/>
    </source>
</evidence>
<proteinExistence type="inferred from homology"/>
<dbReference type="PANTHER" id="PTHR30069:SF29">
    <property type="entry name" value="HEMOGLOBIN AND HEMOGLOBIN-HAPTOGLOBIN-BINDING PROTEIN 1-RELATED"/>
    <property type="match status" value="1"/>
</dbReference>
<feature type="chain" id="PRO_5035944430" evidence="11">
    <location>
        <begin position="20"/>
        <end position="749"/>
    </location>
</feature>
<evidence type="ECO:0000256" key="5">
    <source>
        <dbReference type="ARBA" id="ARBA00022729"/>
    </source>
</evidence>
<evidence type="ECO:0000313" key="15">
    <source>
        <dbReference type="Proteomes" id="UP000829925"/>
    </source>
</evidence>
<evidence type="ECO:0000256" key="7">
    <source>
        <dbReference type="ARBA" id="ARBA00023136"/>
    </source>
</evidence>
<dbReference type="RefSeq" id="WP_245097438.1">
    <property type="nucleotide sequence ID" value="NZ_CP095053.1"/>
</dbReference>
<organism evidence="14 15">
    <name type="scientific">Hymenobacter aerilatus</name>
    <dbReference type="NCBI Taxonomy" id="2932251"/>
    <lineage>
        <taxon>Bacteria</taxon>
        <taxon>Pseudomonadati</taxon>
        <taxon>Bacteroidota</taxon>
        <taxon>Cytophagia</taxon>
        <taxon>Cytophagales</taxon>
        <taxon>Hymenobacteraceae</taxon>
        <taxon>Hymenobacter</taxon>
    </lineage>
</organism>
<evidence type="ECO:0000256" key="1">
    <source>
        <dbReference type="ARBA" id="ARBA00004571"/>
    </source>
</evidence>
<dbReference type="Proteomes" id="UP000829925">
    <property type="component" value="Chromosome"/>
</dbReference>
<dbReference type="GO" id="GO:0015344">
    <property type="term" value="F:siderophore uptake transmembrane transporter activity"/>
    <property type="evidence" value="ECO:0007669"/>
    <property type="project" value="TreeGrafter"/>
</dbReference>
<evidence type="ECO:0000313" key="14">
    <source>
        <dbReference type="EMBL" id="UOR07577.1"/>
    </source>
</evidence>
<dbReference type="InterPro" id="IPR039426">
    <property type="entry name" value="TonB-dep_rcpt-like"/>
</dbReference>
<dbReference type="SUPFAM" id="SSF49464">
    <property type="entry name" value="Carboxypeptidase regulatory domain-like"/>
    <property type="match status" value="1"/>
</dbReference>
<dbReference type="InterPro" id="IPR037066">
    <property type="entry name" value="Plug_dom_sf"/>
</dbReference>
<dbReference type="Gene3D" id="2.40.170.20">
    <property type="entry name" value="TonB-dependent receptor, beta-barrel domain"/>
    <property type="match status" value="1"/>
</dbReference>
<protein>
    <submittedName>
        <fullName evidence="14">TonB-dependent receptor</fullName>
    </submittedName>
</protein>
<evidence type="ECO:0000256" key="9">
    <source>
        <dbReference type="ARBA" id="ARBA00023237"/>
    </source>
</evidence>
<comment type="similarity">
    <text evidence="10">Belongs to the TonB-dependent receptor family.</text>
</comment>
<evidence type="ECO:0000256" key="2">
    <source>
        <dbReference type="ARBA" id="ARBA00022448"/>
    </source>
</evidence>
<sequence>MKRLLPLLLLLLTAGRLLAQTTTLAGTVRDAAGQPLPGVNVFLKTTFDGASTDTLGRFRFTTTQSGTLPLVASLLGYVAQEQPVVLDGKAHQLSFRLKAVRNQLGDVIVTAGTYEAGDDKRNTTFSARDVQTTAGAQADVAGALNTLPGTTRNGEAGQLFVRGGAAYETKQYLDGLPLQSPYNAAPGGVPARGRFAPTLFKGTMFSTGGYSAEYGQALSAVVALRSVDLADETQTGISALSLGGLTLARQQRWERSSVAVTADYMNMRPYFGLVPQQILRTLQAASGSVAARQRTGEMGMLKLYGTFQQQHMAVLTPNADYADGRQPVDLRNTNAYLNATWRTPLARGWSLQTGAAATRDNQHIQPDQQRVQELEQSVVGRAVVTNDSASAYWNLKLGAEVLAQRYQFHYQARESDMTRALAFTERRAAGFAESEIAFSNKVAGRVGARAEYSAVLGRWNAAPRAALAYQINPHSQLSGAWGYFYQTPTNDAMRLGQYAPEPLRFERARHYQLTYQYEAHRRLLRLEAYDKRYANLVRYDLPGAFNPATLAYQLPSPATYRSTGTGYARGLDVLWRDKTTLRNFDYWVSYSLLDTRRQQRFDPVRAVPTYAARHNLSVVGKYWVDKWHTLFGATYSYGSPRAYFDPNRYDAATGTGYNAGRLPSFQDLSLNLSYLTQIHKNLAIIHVSCSNILGRQNVFGYRYASTPDAATGRYTAVPLLPSARRMVFVYLLISINKNRPVDLHTAPED</sequence>
<keyword evidence="15" id="KW-1185">Reference proteome</keyword>
<dbReference type="InterPro" id="IPR008969">
    <property type="entry name" value="CarboxyPept-like_regulatory"/>
</dbReference>
<feature type="domain" description="TonB-dependent receptor plug" evidence="13">
    <location>
        <begin position="124"/>
        <end position="217"/>
    </location>
</feature>
<dbReference type="InterPro" id="IPR012910">
    <property type="entry name" value="Plug_dom"/>
</dbReference>
<keyword evidence="4" id="KW-0812">Transmembrane</keyword>
<dbReference type="GO" id="GO:0044718">
    <property type="term" value="P:siderophore transmembrane transport"/>
    <property type="evidence" value="ECO:0007669"/>
    <property type="project" value="TreeGrafter"/>
</dbReference>
<dbReference type="EMBL" id="CP095053">
    <property type="protein sequence ID" value="UOR07577.1"/>
    <property type="molecule type" value="Genomic_DNA"/>
</dbReference>
<dbReference type="SUPFAM" id="SSF56935">
    <property type="entry name" value="Porins"/>
    <property type="match status" value="1"/>
</dbReference>
<dbReference type="PANTHER" id="PTHR30069">
    <property type="entry name" value="TONB-DEPENDENT OUTER MEMBRANE RECEPTOR"/>
    <property type="match status" value="1"/>
</dbReference>
<evidence type="ECO:0000256" key="3">
    <source>
        <dbReference type="ARBA" id="ARBA00022452"/>
    </source>
</evidence>
<evidence type="ECO:0000256" key="10">
    <source>
        <dbReference type="RuleBase" id="RU003357"/>
    </source>
</evidence>
<dbReference type="Pfam" id="PF00593">
    <property type="entry name" value="TonB_dep_Rec_b-barrel"/>
    <property type="match status" value="1"/>
</dbReference>
<feature type="domain" description="TonB-dependent receptor-like beta-barrel" evidence="12">
    <location>
        <begin position="318"/>
        <end position="682"/>
    </location>
</feature>
<dbReference type="InterPro" id="IPR036942">
    <property type="entry name" value="Beta-barrel_TonB_sf"/>
</dbReference>
<name>A0A8T9T161_9BACT</name>
<evidence type="ECO:0000259" key="12">
    <source>
        <dbReference type="Pfam" id="PF00593"/>
    </source>
</evidence>
<dbReference type="Pfam" id="PF07715">
    <property type="entry name" value="Plug"/>
    <property type="match status" value="1"/>
</dbReference>
<keyword evidence="9" id="KW-0998">Cell outer membrane</keyword>
<dbReference type="Gene3D" id="2.60.40.1120">
    <property type="entry name" value="Carboxypeptidase-like, regulatory domain"/>
    <property type="match status" value="1"/>
</dbReference>
<dbReference type="InterPro" id="IPR000531">
    <property type="entry name" value="Beta-barrel_TonB"/>
</dbReference>
<reference evidence="14 15" key="1">
    <citation type="submission" date="2022-04" db="EMBL/GenBank/DDBJ databases">
        <title>Hymenobacter sp. isolated from the air.</title>
        <authorList>
            <person name="Won M."/>
            <person name="Lee C.-M."/>
            <person name="Woen H.-Y."/>
            <person name="Kwon S.-W."/>
        </authorList>
    </citation>
    <scope>NUCLEOTIDE SEQUENCE [LARGE SCALE GENOMIC DNA]</scope>
    <source>
        <strain evidence="15">5413 J-13</strain>
    </source>
</reference>
<evidence type="ECO:0000256" key="8">
    <source>
        <dbReference type="ARBA" id="ARBA00023170"/>
    </source>
</evidence>
<evidence type="ECO:0000256" key="6">
    <source>
        <dbReference type="ARBA" id="ARBA00023077"/>
    </source>
</evidence>
<evidence type="ECO:0000256" key="4">
    <source>
        <dbReference type="ARBA" id="ARBA00022692"/>
    </source>
</evidence>
<keyword evidence="2" id="KW-0813">Transport</keyword>
<dbReference type="AlphaFoldDB" id="A0A8T9T161"/>
<accession>A0A8T9T161</accession>
<keyword evidence="5 11" id="KW-0732">Signal</keyword>
<keyword evidence="6 10" id="KW-0798">TonB box</keyword>
<comment type="subcellular location">
    <subcellularLocation>
        <location evidence="1">Cell outer membrane</location>
        <topology evidence="1">Multi-pass membrane protein</topology>
    </subcellularLocation>
</comment>
<dbReference type="Gene3D" id="2.170.130.10">
    <property type="entry name" value="TonB-dependent receptor, plug domain"/>
    <property type="match status" value="1"/>
</dbReference>
<dbReference type="Pfam" id="PF13715">
    <property type="entry name" value="CarbopepD_reg_2"/>
    <property type="match status" value="1"/>
</dbReference>
<evidence type="ECO:0000259" key="13">
    <source>
        <dbReference type="Pfam" id="PF07715"/>
    </source>
</evidence>
<dbReference type="KEGG" id="haei:MUN82_10870"/>
<keyword evidence="3" id="KW-1134">Transmembrane beta strand</keyword>
<gene>
    <name evidence="14" type="ORF">MUN82_10870</name>
</gene>
<feature type="signal peptide" evidence="11">
    <location>
        <begin position="1"/>
        <end position="19"/>
    </location>
</feature>
<dbReference type="GO" id="GO:0009279">
    <property type="term" value="C:cell outer membrane"/>
    <property type="evidence" value="ECO:0007669"/>
    <property type="project" value="UniProtKB-SubCell"/>
</dbReference>
<keyword evidence="8 14" id="KW-0675">Receptor</keyword>